<dbReference type="OrthoDB" id="4088450at2"/>
<proteinExistence type="predicted"/>
<dbReference type="PANTHER" id="PTHR35526:SF3">
    <property type="entry name" value="ANTI-SIGMA-F FACTOR RSBW"/>
    <property type="match status" value="1"/>
</dbReference>
<feature type="domain" description="Histidine kinase/HSP90-like ATPase" evidence="2">
    <location>
        <begin position="193"/>
        <end position="304"/>
    </location>
</feature>
<dbReference type="InterPro" id="IPR003594">
    <property type="entry name" value="HATPase_dom"/>
</dbReference>
<dbReference type="PANTHER" id="PTHR35526">
    <property type="entry name" value="ANTI-SIGMA-F FACTOR RSBW-RELATED"/>
    <property type="match status" value="1"/>
</dbReference>
<dbReference type="NCBIfam" id="NF041045">
    <property type="entry name" value="RsbA_anti_sig"/>
    <property type="match status" value="1"/>
</dbReference>
<name>A0A2T8FCH5_9ACTN</name>
<dbReference type="GO" id="GO:0004674">
    <property type="term" value="F:protein serine/threonine kinase activity"/>
    <property type="evidence" value="ECO:0007669"/>
    <property type="project" value="UniProtKB-KW"/>
</dbReference>
<dbReference type="AlphaFoldDB" id="A0A2T8FCH5"/>
<accession>A0A2T8FCH5</accession>
<dbReference type="CDD" id="cd16936">
    <property type="entry name" value="HATPase_RsbW-like"/>
    <property type="match status" value="1"/>
</dbReference>
<keyword evidence="1" id="KW-0723">Serine/threonine-protein kinase</keyword>
<dbReference type="Pfam" id="PF14417">
    <property type="entry name" value="MEDS"/>
    <property type="match status" value="1"/>
</dbReference>
<sequence>MMAATEPFIHPALFYRSDQEYLDNLVPFIRDGRRYGQPVAAAVPTKKLGLLESALGHDAKHITLIDMTEAGRNPGRIIPGVLRAFADDHPSTHVRIIGEPIWPGRSDEEYPACVQHEALINAAFRDRRVTIVCPYDVRRLESHVVADAMATHPLVWEAGHEQVSTGYAPDAAIARYNLPLNGTREAASCTVRTAADLSAARHFAATEAERAGLDRRRISDLELIASELATNSLQHTPGACQLSVWADAEHLVCEARDIGQITDPLAGRRPPVDGQPDGRGLLIVNHLADLVRVHTAPGGTTIRAYLRLDAKLR</sequence>
<evidence type="ECO:0000259" key="3">
    <source>
        <dbReference type="Pfam" id="PF14417"/>
    </source>
</evidence>
<evidence type="ECO:0000313" key="4">
    <source>
        <dbReference type="EMBL" id="PVG83406.1"/>
    </source>
</evidence>
<dbReference type="EMBL" id="QDGZ01000003">
    <property type="protein sequence ID" value="PVG83406.1"/>
    <property type="molecule type" value="Genomic_DNA"/>
</dbReference>
<keyword evidence="1" id="KW-0418">Kinase</keyword>
<dbReference type="InterPro" id="IPR025847">
    <property type="entry name" value="MEDS_domain"/>
</dbReference>
<comment type="caution">
    <text evidence="4">The sequence shown here is derived from an EMBL/GenBank/DDBJ whole genome shotgun (WGS) entry which is preliminary data.</text>
</comment>
<protein>
    <submittedName>
        <fullName evidence="4">Anti-sigma regulatory factor</fullName>
    </submittedName>
</protein>
<evidence type="ECO:0000313" key="5">
    <source>
        <dbReference type="Proteomes" id="UP000246018"/>
    </source>
</evidence>
<dbReference type="InterPro" id="IPR050267">
    <property type="entry name" value="Anti-sigma-factor_SerPK"/>
</dbReference>
<dbReference type="RefSeq" id="WP_116571885.1">
    <property type="nucleotide sequence ID" value="NZ_QDGZ01000003.1"/>
</dbReference>
<dbReference type="SUPFAM" id="SSF55874">
    <property type="entry name" value="ATPase domain of HSP90 chaperone/DNA topoisomerase II/histidine kinase"/>
    <property type="match status" value="1"/>
</dbReference>
<dbReference type="Pfam" id="PF13581">
    <property type="entry name" value="HATPase_c_2"/>
    <property type="match status" value="1"/>
</dbReference>
<dbReference type="Proteomes" id="UP000246018">
    <property type="component" value="Unassembled WGS sequence"/>
</dbReference>
<evidence type="ECO:0000256" key="1">
    <source>
        <dbReference type="ARBA" id="ARBA00022527"/>
    </source>
</evidence>
<dbReference type="Gene3D" id="3.30.565.10">
    <property type="entry name" value="Histidine kinase-like ATPase, C-terminal domain"/>
    <property type="match status" value="1"/>
</dbReference>
<keyword evidence="1" id="KW-0808">Transferase</keyword>
<feature type="domain" description="MEDS" evidence="3">
    <location>
        <begin position="10"/>
        <end position="153"/>
    </location>
</feature>
<evidence type="ECO:0000259" key="2">
    <source>
        <dbReference type="Pfam" id="PF13581"/>
    </source>
</evidence>
<gene>
    <name evidence="4" type="ORF">DDE18_08955</name>
</gene>
<organism evidence="4 5">
    <name type="scientific">Nocardioides gansuensis</name>
    <dbReference type="NCBI Taxonomy" id="2138300"/>
    <lineage>
        <taxon>Bacteria</taxon>
        <taxon>Bacillati</taxon>
        <taxon>Actinomycetota</taxon>
        <taxon>Actinomycetes</taxon>
        <taxon>Propionibacteriales</taxon>
        <taxon>Nocardioidaceae</taxon>
        <taxon>Nocardioides</taxon>
    </lineage>
</organism>
<keyword evidence="5" id="KW-1185">Reference proteome</keyword>
<dbReference type="InterPro" id="IPR036890">
    <property type="entry name" value="HATPase_C_sf"/>
</dbReference>
<dbReference type="InterPro" id="IPR047718">
    <property type="entry name" value="RsbA-like_anti_sig"/>
</dbReference>
<reference evidence="4 5" key="1">
    <citation type="submission" date="2018-04" db="EMBL/GenBank/DDBJ databases">
        <title>Genome of Nocardioides gansuensis WSJ-1.</title>
        <authorList>
            <person name="Wu S."/>
            <person name="Wang G."/>
        </authorList>
    </citation>
    <scope>NUCLEOTIDE SEQUENCE [LARGE SCALE GENOMIC DNA]</scope>
    <source>
        <strain evidence="4 5">WSJ-1</strain>
    </source>
</reference>